<dbReference type="OrthoDB" id="243988at2759"/>
<reference evidence="1 2" key="1">
    <citation type="journal article" date="2018" name="BMC Genomics">
        <title>Genomic comparison of Trypanosoma conorhini and Trypanosoma rangeli to Trypanosoma cruzi strains of high and low virulence.</title>
        <authorList>
            <person name="Bradwell K.R."/>
            <person name="Koparde V.N."/>
            <person name="Matveyev A.V."/>
            <person name="Serrano M.G."/>
            <person name="Alves J.M."/>
            <person name="Parikh H."/>
            <person name="Huang B."/>
            <person name="Lee V."/>
            <person name="Espinosa-Alvarez O."/>
            <person name="Ortiz P.A."/>
            <person name="Costa-Martins A.G."/>
            <person name="Teixeira M.M."/>
            <person name="Buck G.A."/>
        </authorList>
    </citation>
    <scope>NUCLEOTIDE SEQUENCE [LARGE SCALE GENOMIC DNA]</scope>
    <source>
        <strain evidence="1 2">AM80</strain>
    </source>
</reference>
<dbReference type="EMBL" id="MKGL01000257">
    <property type="protein sequence ID" value="RNF01821.1"/>
    <property type="molecule type" value="Genomic_DNA"/>
</dbReference>
<sequence>MRRCALVRAANPLPSTVHASIGNINNKQSVVSPCCHTVAEPSVDTNAEEYRHLAHELALLSQEEFGRRLYRFSRTKFDPIHTTAVHAHLSELLSRRVQELTVKCVREYAHLAHVANLHKLCLEVYYARASVTTVASAVEVNNMNVGNFAVSDFVVDSAYALGSTPDLIRLASDCVKHLQHVPSLGWEVMSAFSLVRAFWRCICIASNNGRQMNADSKQTLQDAAHIYDECMGLVYPDSYGELSTQDAIRTVQRFVQYASSADEGEMLFFRFCFQKGFLRRPRDIVRGEGSDNGLGASVGGTYKGGIITEEQWFYASLIATCRVGNHVDSALRYFDIIGSFLGIVQVSCNDLLRPSARKLQQDGWKLPEEAKESKSGKSVEVSEYLIFQLLNVLQTAKDNKKIVFIARAMLQDEVKLGISVWSIVLIAAGEMRAVDLALVAYSQAREALLDGGHAMDRRGNEYLLQTAIHALSKCQVPRFEEEYLRPCKDQQLMHCTNEFYFCALLQHAHNSMDPAAGAEEVLRRMREKGTPLTTRVISRLIKIYLRIESPKLLELYQHATQQLKAFKLSWLDELLLWADRRRYNLSREDRKYILDEVQRVHGTKSIRDDLGGLRPQYALLKYDYEHAPLEVFASTSHPPEKEPNILDPRVHFLLKYPHCVAHAPQKRCIYRTLGHTSTFVDLERTQMFLRSTLLSTEGATTNNEKNKTEEFRMYMGRILQALQSSNNCAA</sequence>
<dbReference type="VEuPathDB" id="TriTrypDB:TRSC58_01607"/>
<gene>
    <name evidence="1" type="ORF">TraAM80_06756</name>
</gene>
<comment type="caution">
    <text evidence="1">The sequence shown here is derived from an EMBL/GenBank/DDBJ whole genome shotgun (WGS) entry which is preliminary data.</text>
</comment>
<dbReference type="GeneID" id="40330689"/>
<dbReference type="Proteomes" id="UP000283634">
    <property type="component" value="Unassembled WGS sequence"/>
</dbReference>
<evidence type="ECO:0000313" key="2">
    <source>
        <dbReference type="Proteomes" id="UP000283634"/>
    </source>
</evidence>
<accession>A0A3R7K529</accession>
<name>A0A3R7K529_TRYRA</name>
<evidence type="ECO:0000313" key="1">
    <source>
        <dbReference type="EMBL" id="RNF01821.1"/>
    </source>
</evidence>
<dbReference type="OMA" id="CTDEFYY"/>
<dbReference type="AlphaFoldDB" id="A0A3R7K529"/>
<dbReference type="RefSeq" id="XP_029236551.1">
    <property type="nucleotide sequence ID" value="XM_029383586.1"/>
</dbReference>
<dbReference type="VEuPathDB" id="TriTrypDB:TRSC58_05078"/>
<protein>
    <submittedName>
        <fullName evidence="1">Uncharacterized protein</fullName>
    </submittedName>
</protein>
<organism evidence="1 2">
    <name type="scientific">Trypanosoma rangeli</name>
    <dbReference type="NCBI Taxonomy" id="5698"/>
    <lineage>
        <taxon>Eukaryota</taxon>
        <taxon>Discoba</taxon>
        <taxon>Euglenozoa</taxon>
        <taxon>Kinetoplastea</taxon>
        <taxon>Metakinetoplastina</taxon>
        <taxon>Trypanosomatida</taxon>
        <taxon>Trypanosomatidae</taxon>
        <taxon>Trypanosoma</taxon>
        <taxon>Herpetosoma</taxon>
    </lineage>
</organism>
<keyword evidence="2" id="KW-1185">Reference proteome</keyword>
<proteinExistence type="predicted"/>